<dbReference type="InterPro" id="IPR052837">
    <property type="entry name" value="Mitoribosomal_bS21"/>
</dbReference>
<dbReference type="EMBL" id="JAGHQL010000258">
    <property type="protein sequence ID" value="KAH0534217.1"/>
    <property type="molecule type" value="Genomic_DNA"/>
</dbReference>
<keyword evidence="6" id="KW-1185">Reference proteome</keyword>
<dbReference type="GO" id="GO:0005763">
    <property type="term" value="C:mitochondrial small ribosomal subunit"/>
    <property type="evidence" value="ECO:0007669"/>
    <property type="project" value="TreeGrafter"/>
</dbReference>
<comment type="similarity">
    <text evidence="1">Belongs to the bacterial ribosomal protein bS21 family.</text>
</comment>
<evidence type="ECO:0000256" key="2">
    <source>
        <dbReference type="ARBA" id="ARBA00022980"/>
    </source>
</evidence>
<dbReference type="InterPro" id="IPR001911">
    <property type="entry name" value="Ribosomal_bS21"/>
</dbReference>
<feature type="region of interest" description="Disordered" evidence="4">
    <location>
        <begin position="1"/>
        <end position="86"/>
    </location>
</feature>
<dbReference type="GO" id="GO:0070124">
    <property type="term" value="P:mitochondrial translational initiation"/>
    <property type="evidence" value="ECO:0007669"/>
    <property type="project" value="TreeGrafter"/>
</dbReference>
<organism evidence="5 6">
    <name type="scientific">Glutinoglossum americanum</name>
    <dbReference type="NCBI Taxonomy" id="1670608"/>
    <lineage>
        <taxon>Eukaryota</taxon>
        <taxon>Fungi</taxon>
        <taxon>Dikarya</taxon>
        <taxon>Ascomycota</taxon>
        <taxon>Pezizomycotina</taxon>
        <taxon>Geoglossomycetes</taxon>
        <taxon>Geoglossales</taxon>
        <taxon>Geoglossaceae</taxon>
        <taxon>Glutinoglossum</taxon>
    </lineage>
</organism>
<evidence type="ECO:0000256" key="1">
    <source>
        <dbReference type="ARBA" id="ARBA00006640"/>
    </source>
</evidence>
<evidence type="ECO:0000256" key="3">
    <source>
        <dbReference type="ARBA" id="ARBA00023274"/>
    </source>
</evidence>
<protein>
    <recommendedName>
        <fullName evidence="7">Ribosomal protein S21</fullName>
    </recommendedName>
</protein>
<dbReference type="Proteomes" id="UP000698800">
    <property type="component" value="Unassembled WGS sequence"/>
</dbReference>
<feature type="compositionally biased region" description="Polar residues" evidence="4">
    <location>
        <begin position="11"/>
        <end position="26"/>
    </location>
</feature>
<evidence type="ECO:0008006" key="7">
    <source>
        <dbReference type="Google" id="ProtNLM"/>
    </source>
</evidence>
<comment type="caution">
    <text evidence="5">The sequence shown here is derived from an EMBL/GenBank/DDBJ whole genome shotgun (WGS) entry which is preliminary data.</text>
</comment>
<feature type="compositionally biased region" description="Polar residues" evidence="4">
    <location>
        <begin position="52"/>
        <end position="66"/>
    </location>
</feature>
<keyword evidence="3" id="KW-0687">Ribonucleoprotein</keyword>
<gene>
    <name evidence="5" type="ORF">FGG08_007193</name>
</gene>
<evidence type="ECO:0000256" key="4">
    <source>
        <dbReference type="SAM" id="MobiDB-lite"/>
    </source>
</evidence>
<dbReference type="GO" id="GO:0003735">
    <property type="term" value="F:structural constituent of ribosome"/>
    <property type="evidence" value="ECO:0007669"/>
    <property type="project" value="InterPro"/>
</dbReference>
<dbReference type="OrthoDB" id="2501249at2759"/>
<keyword evidence="2" id="KW-0689">Ribosomal protein</keyword>
<dbReference type="AlphaFoldDB" id="A0A9P8I3V1"/>
<evidence type="ECO:0000313" key="6">
    <source>
        <dbReference type="Proteomes" id="UP000698800"/>
    </source>
</evidence>
<dbReference type="PANTHER" id="PTHR41237:SF1">
    <property type="entry name" value="SMALL RIBOSOMAL SUBUNIT PROTEIN BS21M"/>
    <property type="match status" value="1"/>
</dbReference>
<dbReference type="PANTHER" id="PTHR41237">
    <property type="entry name" value="37S RIBOSOMAL PROTEIN MRP21, MITOCHONDRIAL"/>
    <property type="match status" value="1"/>
</dbReference>
<proteinExistence type="inferred from homology"/>
<accession>A0A9P8I3V1</accession>
<sequence length="163" mass="18902">MLNLPPEPQRDPSTFSDSKPPNSASDIASYYRDYGTSRRVPTDRMLPPRSGSLLTSSDFLQNNTSLDELPPRPPAQPTIRLSPSTGRTVAVEPRRGVDLARAFRNLDMMCRQNNVKQDFARQRFHERPGLKRKRLKSVRWRRNFMAGFREMVGKVDRMRRKGW</sequence>
<dbReference type="Pfam" id="PF01165">
    <property type="entry name" value="Ribosomal_S21"/>
    <property type="match status" value="1"/>
</dbReference>
<evidence type="ECO:0000313" key="5">
    <source>
        <dbReference type="EMBL" id="KAH0534217.1"/>
    </source>
</evidence>
<reference evidence="5" key="1">
    <citation type="submission" date="2021-03" db="EMBL/GenBank/DDBJ databases">
        <title>Comparative genomics and phylogenomic investigation of the class Geoglossomycetes provide insights into ecological specialization and systematics.</title>
        <authorList>
            <person name="Melie T."/>
            <person name="Pirro S."/>
            <person name="Miller A.N."/>
            <person name="Quandt A."/>
        </authorList>
    </citation>
    <scope>NUCLEOTIDE SEQUENCE</scope>
    <source>
        <strain evidence="5">GBOQ0MN5Z8</strain>
    </source>
</reference>
<name>A0A9P8I3V1_9PEZI</name>